<evidence type="ECO:0000313" key="5">
    <source>
        <dbReference type="EMBL" id="OQP47838.1"/>
    </source>
</evidence>
<dbReference type="GO" id="GO:0003700">
    <property type="term" value="F:DNA-binding transcription factor activity"/>
    <property type="evidence" value="ECO:0007669"/>
    <property type="project" value="InterPro"/>
</dbReference>
<dbReference type="Gene3D" id="2.60.120.10">
    <property type="entry name" value="Jelly Rolls"/>
    <property type="match status" value="1"/>
</dbReference>
<dbReference type="PRINTS" id="PR00032">
    <property type="entry name" value="HTHARAC"/>
</dbReference>
<feature type="domain" description="HTH araC/xylS-type" evidence="4">
    <location>
        <begin position="189"/>
        <end position="287"/>
    </location>
</feature>
<dbReference type="STRING" id="550983.A4R26_31740"/>
<dbReference type="PROSITE" id="PS01124">
    <property type="entry name" value="HTH_ARAC_FAMILY_2"/>
    <property type="match status" value="1"/>
</dbReference>
<name>A0A1V9ENW5_9BACT</name>
<dbReference type="OrthoDB" id="2585681at2"/>
<sequence>MKKAIPLYDICTIDRSVHHDLLIEPLATYLDKHYANLHKAHRHTFYHLVLFTKGKGTHTIDFSQFRVKPYQIYFMAPGQVHSWHFETAMEGYIVHFNAELFSTFLQRPDHIQQFPFFNGNSENGVYNIPVDLQTKVSSLFTSILKEMDNSQRSLDMIRVLLLELFIHIDRRCVNERTKNIPQQKLLTLNQFKQLIEKHFRLLRLPKEYAELMYITPNYLNALCKDVMGKSAGEMIRDRILLEAKRFLTNADMDISEISYELNFQDNSYFSRFFRKSTGITPEAFRKKITQ</sequence>
<proteinExistence type="predicted"/>
<dbReference type="PANTHER" id="PTHR43280:SF32">
    <property type="entry name" value="TRANSCRIPTIONAL REGULATORY PROTEIN"/>
    <property type="match status" value="1"/>
</dbReference>
<evidence type="ECO:0000259" key="4">
    <source>
        <dbReference type="PROSITE" id="PS01124"/>
    </source>
</evidence>
<dbReference type="GO" id="GO:0043565">
    <property type="term" value="F:sequence-specific DNA binding"/>
    <property type="evidence" value="ECO:0007669"/>
    <property type="project" value="InterPro"/>
</dbReference>
<keyword evidence="3" id="KW-0804">Transcription</keyword>
<dbReference type="SUPFAM" id="SSF46689">
    <property type="entry name" value="Homeodomain-like"/>
    <property type="match status" value="1"/>
</dbReference>
<evidence type="ECO:0000313" key="6">
    <source>
        <dbReference type="Proteomes" id="UP000192276"/>
    </source>
</evidence>
<dbReference type="InterPro" id="IPR020449">
    <property type="entry name" value="Tscrpt_reg_AraC-type_HTH"/>
</dbReference>
<gene>
    <name evidence="5" type="ORF">A4R26_31740</name>
</gene>
<evidence type="ECO:0000256" key="1">
    <source>
        <dbReference type="ARBA" id="ARBA00023015"/>
    </source>
</evidence>
<dbReference type="InterPro" id="IPR003313">
    <property type="entry name" value="AraC-bd"/>
</dbReference>
<dbReference type="AlphaFoldDB" id="A0A1V9ENW5"/>
<dbReference type="InterPro" id="IPR037923">
    <property type="entry name" value="HTH-like"/>
</dbReference>
<keyword evidence="6" id="KW-1185">Reference proteome</keyword>
<dbReference type="InterPro" id="IPR014710">
    <property type="entry name" value="RmlC-like_jellyroll"/>
</dbReference>
<comment type="caution">
    <text evidence="5">The sequence shown here is derived from an EMBL/GenBank/DDBJ whole genome shotgun (WGS) entry which is preliminary data.</text>
</comment>
<dbReference type="Pfam" id="PF02311">
    <property type="entry name" value="AraC_binding"/>
    <property type="match status" value="1"/>
</dbReference>
<dbReference type="InterPro" id="IPR018060">
    <property type="entry name" value="HTH_AraC"/>
</dbReference>
<dbReference type="InterPro" id="IPR009057">
    <property type="entry name" value="Homeodomain-like_sf"/>
</dbReference>
<dbReference type="Proteomes" id="UP000192276">
    <property type="component" value="Unassembled WGS sequence"/>
</dbReference>
<dbReference type="RefSeq" id="WP_081170425.1">
    <property type="nucleotide sequence ID" value="NZ_LWBP01000239.1"/>
</dbReference>
<dbReference type="SMART" id="SM00342">
    <property type="entry name" value="HTH_ARAC"/>
    <property type="match status" value="1"/>
</dbReference>
<dbReference type="Pfam" id="PF12833">
    <property type="entry name" value="HTH_18"/>
    <property type="match status" value="1"/>
</dbReference>
<evidence type="ECO:0000256" key="3">
    <source>
        <dbReference type="ARBA" id="ARBA00023163"/>
    </source>
</evidence>
<protein>
    <submittedName>
        <fullName evidence="5">AraC family transcriptional regulator</fullName>
    </submittedName>
</protein>
<keyword evidence="1" id="KW-0805">Transcription regulation</keyword>
<dbReference type="PANTHER" id="PTHR43280">
    <property type="entry name" value="ARAC-FAMILY TRANSCRIPTIONAL REGULATOR"/>
    <property type="match status" value="1"/>
</dbReference>
<accession>A0A1V9ENW5</accession>
<reference evidence="6" key="1">
    <citation type="submission" date="2016-04" db="EMBL/GenBank/DDBJ databases">
        <authorList>
            <person name="Chen L."/>
            <person name="Zhuang W."/>
            <person name="Wang G."/>
        </authorList>
    </citation>
    <scope>NUCLEOTIDE SEQUENCE [LARGE SCALE GENOMIC DNA]</scope>
    <source>
        <strain evidence="6">208</strain>
    </source>
</reference>
<keyword evidence="2" id="KW-0238">DNA-binding</keyword>
<dbReference type="EMBL" id="LWBP01000239">
    <property type="protein sequence ID" value="OQP47838.1"/>
    <property type="molecule type" value="Genomic_DNA"/>
</dbReference>
<dbReference type="Gene3D" id="1.10.10.60">
    <property type="entry name" value="Homeodomain-like"/>
    <property type="match status" value="1"/>
</dbReference>
<evidence type="ECO:0000256" key="2">
    <source>
        <dbReference type="ARBA" id="ARBA00023125"/>
    </source>
</evidence>
<dbReference type="SUPFAM" id="SSF51215">
    <property type="entry name" value="Regulatory protein AraC"/>
    <property type="match status" value="1"/>
</dbReference>
<organism evidence="5 6">
    <name type="scientific">Niastella populi</name>
    <dbReference type="NCBI Taxonomy" id="550983"/>
    <lineage>
        <taxon>Bacteria</taxon>
        <taxon>Pseudomonadati</taxon>
        <taxon>Bacteroidota</taxon>
        <taxon>Chitinophagia</taxon>
        <taxon>Chitinophagales</taxon>
        <taxon>Chitinophagaceae</taxon>
        <taxon>Niastella</taxon>
    </lineage>
</organism>